<accession>A0A6J4V2B1</accession>
<dbReference type="AlphaFoldDB" id="A0A6J4V2B1"/>
<protein>
    <submittedName>
        <fullName evidence="2">Uncharacterized protein</fullName>
    </submittedName>
</protein>
<proteinExistence type="predicted"/>
<dbReference type="EMBL" id="CADCWL010000107">
    <property type="protein sequence ID" value="CAA9566458.1"/>
    <property type="molecule type" value="Genomic_DNA"/>
</dbReference>
<reference evidence="2" key="1">
    <citation type="submission" date="2020-02" db="EMBL/GenBank/DDBJ databases">
        <authorList>
            <person name="Meier V. D."/>
        </authorList>
    </citation>
    <scope>NUCLEOTIDE SEQUENCE</scope>
    <source>
        <strain evidence="2">AVDCRST_MAG19</strain>
    </source>
</reference>
<name>A0A6J4V2B1_9BACT</name>
<organism evidence="2">
    <name type="scientific">uncultured Thermomicrobiales bacterium</name>
    <dbReference type="NCBI Taxonomy" id="1645740"/>
    <lineage>
        <taxon>Bacteria</taxon>
        <taxon>Pseudomonadati</taxon>
        <taxon>Thermomicrobiota</taxon>
        <taxon>Thermomicrobia</taxon>
        <taxon>Thermomicrobiales</taxon>
        <taxon>environmental samples</taxon>
    </lineage>
</organism>
<feature type="region of interest" description="Disordered" evidence="1">
    <location>
        <begin position="1"/>
        <end position="84"/>
    </location>
</feature>
<feature type="compositionally biased region" description="Basic and acidic residues" evidence="1">
    <location>
        <begin position="17"/>
        <end position="31"/>
    </location>
</feature>
<feature type="compositionally biased region" description="Gly residues" evidence="1">
    <location>
        <begin position="1"/>
        <end position="12"/>
    </location>
</feature>
<feature type="compositionally biased region" description="Low complexity" evidence="1">
    <location>
        <begin position="73"/>
        <end position="84"/>
    </location>
</feature>
<sequence length="329" mass="35277">LTGGAGPNGGSATGATGRERRSVRREADPRVRRGPTARRLGPSLRLRRRLRSGLAHPAARRGSRRGPGPPAGGPLLLRRPAAGRPWVTARRAGRRHGTKRDCADPATRPCADAEQTAEDEQHIAVPVRSGAERHPRQRPGARVNRHSWSVVGGVLVLVEVQPLPRQPRPPSVLWVWWHDRGAPDLRRCGGPASAASTRSIRAGSASWPCAGPRCGRGARRRSAAEHGRWRQPTPSSASIAGPWLDAVCPGNAARRRGRRPRSESAGTLRGSRPPGRPRTGRGWPLPGPSPGPPHGGCAPARCRHEVCEKPEPRPPRSLAPPVWPPIAPP</sequence>
<gene>
    <name evidence="2" type="ORF">AVDCRST_MAG19-2301</name>
</gene>
<feature type="non-terminal residue" evidence="2">
    <location>
        <position position="1"/>
    </location>
</feature>
<evidence type="ECO:0000313" key="2">
    <source>
        <dbReference type="EMBL" id="CAA9566458.1"/>
    </source>
</evidence>
<feature type="compositionally biased region" description="Basic and acidic residues" evidence="1">
    <location>
        <begin position="302"/>
        <end position="314"/>
    </location>
</feature>
<evidence type="ECO:0000256" key="1">
    <source>
        <dbReference type="SAM" id="MobiDB-lite"/>
    </source>
</evidence>
<feature type="compositionally biased region" description="Pro residues" evidence="1">
    <location>
        <begin position="315"/>
        <end position="329"/>
    </location>
</feature>
<feature type="region of interest" description="Disordered" evidence="1">
    <location>
        <begin position="188"/>
        <end position="329"/>
    </location>
</feature>